<evidence type="ECO:0000313" key="3">
    <source>
        <dbReference type="Proteomes" id="UP000542813"/>
    </source>
</evidence>
<evidence type="ECO:0000313" key="2">
    <source>
        <dbReference type="EMBL" id="MBB5789843.1"/>
    </source>
</evidence>
<dbReference type="RefSeq" id="WP_184825470.1">
    <property type="nucleotide sequence ID" value="NZ_JACHMM010000001.1"/>
</dbReference>
<evidence type="ECO:0000256" key="1">
    <source>
        <dbReference type="SAM" id="Phobius"/>
    </source>
</evidence>
<keyword evidence="3" id="KW-1185">Reference proteome</keyword>
<gene>
    <name evidence="2" type="ORF">HD601_004418</name>
</gene>
<keyword evidence="1" id="KW-0812">Transmembrane</keyword>
<organism evidence="2 3">
    <name type="scientific">Jiangella mangrovi</name>
    <dbReference type="NCBI Taxonomy" id="1524084"/>
    <lineage>
        <taxon>Bacteria</taxon>
        <taxon>Bacillati</taxon>
        <taxon>Actinomycetota</taxon>
        <taxon>Actinomycetes</taxon>
        <taxon>Jiangellales</taxon>
        <taxon>Jiangellaceae</taxon>
        <taxon>Jiangella</taxon>
    </lineage>
</organism>
<proteinExistence type="predicted"/>
<feature type="transmembrane region" description="Helical" evidence="1">
    <location>
        <begin position="141"/>
        <end position="159"/>
    </location>
</feature>
<accession>A0A7W9GTN5</accession>
<protein>
    <submittedName>
        <fullName evidence="2">ABC-type transport system involved in multi-copper enzyme maturation permease subunit</fullName>
    </submittedName>
</protein>
<sequence length="242" mass="23712">MTAVADAFSAELRKVLTLPATLAALAVAVLGPVALAALTASRDPGGSAAEAALDAGPLVMVGAIVLGVVAVSSEYAAGRQIASTLAAVPRRVSVLAAKAAVVAGLVAAAAAVAFPAALLAARLVAGPGPDVDRVLGRAVGGGVYAVLTALIALAITVFARGGVVPLVVLIANGSVVSVSFLLYRATPLARYLPDLAGMRMLAGEDRLAIDDALGPVTGGLVMAAWTAALLAIAAVVLARRDA</sequence>
<keyword evidence="1" id="KW-0472">Membrane</keyword>
<name>A0A7W9GTN5_9ACTN</name>
<dbReference type="Proteomes" id="UP000542813">
    <property type="component" value="Unassembled WGS sequence"/>
</dbReference>
<reference evidence="2 3" key="1">
    <citation type="submission" date="2020-08" db="EMBL/GenBank/DDBJ databases">
        <title>Sequencing the genomes of 1000 actinobacteria strains.</title>
        <authorList>
            <person name="Klenk H.-P."/>
        </authorList>
    </citation>
    <scope>NUCLEOTIDE SEQUENCE [LARGE SCALE GENOMIC DNA]</scope>
    <source>
        <strain evidence="2 3">DSM 102122</strain>
    </source>
</reference>
<keyword evidence="1" id="KW-1133">Transmembrane helix</keyword>
<feature type="transmembrane region" description="Helical" evidence="1">
    <location>
        <begin position="216"/>
        <end position="238"/>
    </location>
</feature>
<dbReference type="EMBL" id="JACHMM010000001">
    <property type="protein sequence ID" value="MBB5789843.1"/>
    <property type="molecule type" value="Genomic_DNA"/>
</dbReference>
<comment type="caution">
    <text evidence="2">The sequence shown here is derived from an EMBL/GenBank/DDBJ whole genome shotgun (WGS) entry which is preliminary data.</text>
</comment>
<dbReference type="AlphaFoldDB" id="A0A7W9GTN5"/>
<feature type="transmembrane region" description="Helical" evidence="1">
    <location>
        <begin position="166"/>
        <end position="185"/>
    </location>
</feature>
<feature type="transmembrane region" description="Helical" evidence="1">
    <location>
        <begin position="58"/>
        <end position="78"/>
    </location>
</feature>
<feature type="transmembrane region" description="Helical" evidence="1">
    <location>
        <begin position="99"/>
        <end position="121"/>
    </location>
</feature>